<keyword evidence="3 8" id="KW-0812">Transmembrane</keyword>
<dbReference type="PANTHER" id="PTHR34390:SF2">
    <property type="entry name" value="SUCCINATE TRANSPORTER SUBUNIT YJJP-RELATED"/>
    <property type="match status" value="1"/>
</dbReference>
<dbReference type="STRING" id="1652495.ccrud_11835"/>
<reference evidence="11 12" key="1">
    <citation type="submission" date="2016-05" db="EMBL/GenBank/DDBJ databases">
        <title>Complete genome sequence of Corynebacterium crudilactis, a new Corynebacterium species isolated from raw cow's milk.</title>
        <authorList>
            <person name="Christian R."/>
            <person name="Zimmermann J."/>
            <person name="Lipski A."/>
            <person name="Kalinowski J."/>
        </authorList>
    </citation>
    <scope>NUCLEOTIDE SEQUENCE [LARGE SCALE GENOMIC DNA]</scope>
    <source>
        <strain evidence="11 12">JZ16</strain>
    </source>
</reference>
<evidence type="ECO:0000256" key="3">
    <source>
        <dbReference type="ARBA" id="ARBA00022692"/>
    </source>
</evidence>
<dbReference type="NCBIfam" id="NF047720">
    <property type="entry name" value="ThrSerExpThrE"/>
    <property type="match status" value="1"/>
</dbReference>
<keyword evidence="2" id="KW-1003">Cell membrane</keyword>
<feature type="transmembrane region" description="Helical" evidence="8">
    <location>
        <begin position="384"/>
        <end position="402"/>
    </location>
</feature>
<comment type="subcellular location">
    <subcellularLocation>
        <location evidence="1">Cell membrane</location>
        <topology evidence="1">Multi-pass membrane protein</topology>
    </subcellularLocation>
</comment>
<evidence type="ECO:0000259" key="9">
    <source>
        <dbReference type="Pfam" id="PF06738"/>
    </source>
</evidence>
<name>A0A172QXG8_9CORY</name>
<feature type="transmembrane region" description="Helical" evidence="8">
    <location>
        <begin position="310"/>
        <end position="329"/>
    </location>
</feature>
<dbReference type="AlphaFoldDB" id="A0A172QXG8"/>
<evidence type="ECO:0000313" key="12">
    <source>
        <dbReference type="Proteomes" id="UP000076929"/>
    </source>
</evidence>
<dbReference type="EMBL" id="CP015622">
    <property type="protein sequence ID" value="ANE05405.1"/>
    <property type="molecule type" value="Genomic_DNA"/>
</dbReference>
<evidence type="ECO:0000256" key="8">
    <source>
        <dbReference type="SAM" id="Phobius"/>
    </source>
</evidence>
<dbReference type="InterPro" id="IPR050539">
    <property type="entry name" value="ThrE_Dicarb/AminoAcid_Exp"/>
</dbReference>
<feature type="transmembrane region" description="Helical" evidence="8">
    <location>
        <begin position="176"/>
        <end position="194"/>
    </location>
</feature>
<dbReference type="InterPro" id="IPR024528">
    <property type="entry name" value="ThrE_2"/>
</dbReference>
<dbReference type="PANTHER" id="PTHR34390">
    <property type="entry name" value="UPF0442 PROTEIN YJJB-RELATED"/>
    <property type="match status" value="1"/>
</dbReference>
<evidence type="ECO:0000256" key="7">
    <source>
        <dbReference type="SAM" id="MobiDB-lite"/>
    </source>
</evidence>
<comment type="similarity">
    <text evidence="6">Belongs to the ThrE exporter (TC 2.A.79) family.</text>
</comment>
<dbReference type="Pfam" id="PF12821">
    <property type="entry name" value="ThrE_2"/>
    <property type="match status" value="1"/>
</dbReference>
<gene>
    <name evidence="11" type="ORF">ccrud_11835</name>
</gene>
<proteinExistence type="inferred from homology"/>
<protein>
    <submittedName>
        <fullName evidence="11">Amino acid export carrier protein</fullName>
    </submittedName>
</protein>
<organism evidence="11 12">
    <name type="scientific">Corynebacterium crudilactis</name>
    <dbReference type="NCBI Taxonomy" id="1652495"/>
    <lineage>
        <taxon>Bacteria</taxon>
        <taxon>Bacillati</taxon>
        <taxon>Actinomycetota</taxon>
        <taxon>Actinomycetes</taxon>
        <taxon>Mycobacteriales</taxon>
        <taxon>Corynebacteriaceae</taxon>
        <taxon>Corynebacterium</taxon>
    </lineage>
</organism>
<evidence type="ECO:0000313" key="11">
    <source>
        <dbReference type="EMBL" id="ANE05405.1"/>
    </source>
</evidence>
<dbReference type="Proteomes" id="UP000076929">
    <property type="component" value="Chromosome"/>
</dbReference>
<evidence type="ECO:0000256" key="5">
    <source>
        <dbReference type="ARBA" id="ARBA00023136"/>
    </source>
</evidence>
<feature type="transmembrane region" description="Helical" evidence="8">
    <location>
        <begin position="359"/>
        <end position="377"/>
    </location>
</feature>
<dbReference type="Pfam" id="PF06738">
    <property type="entry name" value="ThrE"/>
    <property type="match status" value="1"/>
</dbReference>
<feature type="domain" description="Threonine/Serine exporter ThrE" evidence="10">
    <location>
        <begin position="316"/>
        <end position="438"/>
    </location>
</feature>
<evidence type="ECO:0000256" key="1">
    <source>
        <dbReference type="ARBA" id="ARBA00004651"/>
    </source>
</evidence>
<evidence type="ECO:0000259" key="10">
    <source>
        <dbReference type="Pfam" id="PF12821"/>
    </source>
</evidence>
<keyword evidence="12" id="KW-1185">Reference proteome</keyword>
<feature type="transmembrane region" description="Helical" evidence="8">
    <location>
        <begin position="234"/>
        <end position="250"/>
    </location>
</feature>
<dbReference type="GO" id="GO:0022857">
    <property type="term" value="F:transmembrane transporter activity"/>
    <property type="evidence" value="ECO:0007669"/>
    <property type="project" value="InterPro"/>
</dbReference>
<dbReference type="RefSeq" id="WP_066569914.1">
    <property type="nucleotide sequence ID" value="NZ_CP015622.1"/>
</dbReference>
<evidence type="ECO:0000256" key="4">
    <source>
        <dbReference type="ARBA" id="ARBA00022989"/>
    </source>
</evidence>
<feature type="transmembrane region" description="Helical" evidence="8">
    <location>
        <begin position="206"/>
        <end position="228"/>
    </location>
</feature>
<keyword evidence="5 8" id="KW-0472">Membrane</keyword>
<dbReference type="InterPro" id="IPR010619">
    <property type="entry name" value="ThrE-like_N"/>
</dbReference>
<feature type="transmembrane region" description="Helical" evidence="8">
    <location>
        <begin position="414"/>
        <end position="441"/>
    </location>
</feature>
<dbReference type="KEGG" id="ccjz:ccrud_11835"/>
<feature type="domain" description="Threonine/serine exporter-like N-terminal" evidence="9">
    <location>
        <begin position="43"/>
        <end position="288"/>
    </location>
</feature>
<dbReference type="GO" id="GO:0015744">
    <property type="term" value="P:succinate transport"/>
    <property type="evidence" value="ECO:0007669"/>
    <property type="project" value="TreeGrafter"/>
</dbReference>
<evidence type="ECO:0000256" key="2">
    <source>
        <dbReference type="ARBA" id="ARBA00022475"/>
    </source>
</evidence>
<feature type="transmembrane region" description="Helical" evidence="8">
    <location>
        <begin position="150"/>
        <end position="170"/>
    </location>
</feature>
<dbReference type="GO" id="GO:0005886">
    <property type="term" value="C:plasma membrane"/>
    <property type="evidence" value="ECO:0007669"/>
    <property type="project" value="UniProtKB-SubCell"/>
</dbReference>
<accession>A0A172QXG8</accession>
<evidence type="ECO:0000256" key="6">
    <source>
        <dbReference type="ARBA" id="ARBA00034125"/>
    </source>
</evidence>
<sequence>MLSFATLRGRISTVDAAKAAPPPSPLAPIDLTDHSQVAGVMNLAARVGDILLSSGTSNSDTKVQIRAVTSAYGLYYCHVDITLNTITIFTNIGVERKMPVNVFHVVGKLDTNFSKLSEVDRLIRSIQAGATPPEVAEKILDELEQSPASYGFPVALLGWATMGGAIAVLLGGGWQVSLIAFLTAFTIMSTTAFLGKKGLPTFFQNVVGGLIATIPASVAYAFALQFGLEIKPSQIIASGIVVLLAGLTLVQSLQDGITGAPVTASARFFETLLFTGGIVAGVGLGIQLSGILDIMLPPMEAAAAPNPSSIPARVIAGGIASAAFAMGCYAELSSALIAGLTAFMGSAVYYFFLFYAGPISAAAIASTAVGFTGGLLARRFLIPPLIVAIAGITPLLPGLAIYRGMYAVLNEQTLLGFSNIAVALATAASLAAGVVLGEWIARRLRRPPRFNPYRAFTKANAFSFQEAEQKRNRQKRRSKTGNKK</sequence>
<feature type="compositionally biased region" description="Basic residues" evidence="7">
    <location>
        <begin position="472"/>
        <end position="484"/>
    </location>
</feature>
<dbReference type="OrthoDB" id="9763957at2"/>
<feature type="transmembrane region" description="Helical" evidence="8">
    <location>
        <begin position="271"/>
        <end position="290"/>
    </location>
</feature>
<keyword evidence="4 8" id="KW-1133">Transmembrane helix</keyword>
<feature type="region of interest" description="Disordered" evidence="7">
    <location>
        <begin position="465"/>
        <end position="484"/>
    </location>
</feature>